<dbReference type="Proteomes" id="UP000049127">
    <property type="component" value="Unassembled WGS sequence"/>
</dbReference>
<name>A0A0A1SFX8_PARSO</name>
<evidence type="ECO:0000313" key="2">
    <source>
        <dbReference type="EMBL" id="CEQ03067.1"/>
    </source>
</evidence>
<evidence type="ECO:0000313" key="1">
    <source>
        <dbReference type="EMBL" id="CEJ73258.1"/>
    </source>
</evidence>
<dbReference type="EMBL" id="LN679998">
    <property type="protein sequence ID" value="CEJ73258.1"/>
    <property type="molecule type" value="Genomic_DNA"/>
</dbReference>
<evidence type="ECO:0000313" key="4">
    <source>
        <dbReference type="Proteomes" id="UP000049127"/>
    </source>
</evidence>
<evidence type="ECO:0000313" key="3">
    <source>
        <dbReference type="Proteomes" id="UP000032811"/>
    </source>
</evidence>
<gene>
    <name evidence="1" type="ORF">ATCC9714_11461</name>
    <name evidence="2" type="ORF">R28058_08001</name>
</gene>
<sequence length="91" mass="10455">MKYASFRVGTIIDIEDIQGQPYKFITIATNPKDIYTFTKLIYSDQTLILDCEYNEISLEDLNIGDQILAYHSNAMTMSIPPQTQVFIIEVK</sequence>
<accession>A0A0A1SFX8</accession>
<dbReference type="RefSeq" id="WP_021123840.1">
    <property type="nucleotide sequence ID" value="NZ_CDLJ01000002.1"/>
</dbReference>
<dbReference type="Proteomes" id="UP000032811">
    <property type="component" value="Chromosome 1"/>
</dbReference>
<reference evidence="1 3" key="1">
    <citation type="submission" date="2014-11" db="EMBL/GenBank/DDBJ databases">
        <authorList>
            <person name="Aslett M.A."/>
            <person name="De Silva N."/>
        </authorList>
    </citation>
    <scope>NUCLEOTIDE SEQUENCE [LARGE SCALE GENOMIC DNA]</scope>
    <source>
        <strain evidence="1 3">ATCC9714</strain>
    </source>
</reference>
<dbReference type="AlphaFoldDB" id="A0A0A1SFX8"/>
<protein>
    <submittedName>
        <fullName evidence="2">Uncharacterized protein</fullName>
    </submittedName>
</protein>
<organism evidence="2 4">
    <name type="scientific">Paraclostridium sordellii</name>
    <name type="common">Clostridium sordellii</name>
    <dbReference type="NCBI Taxonomy" id="1505"/>
    <lineage>
        <taxon>Bacteria</taxon>
        <taxon>Bacillati</taxon>
        <taxon>Bacillota</taxon>
        <taxon>Clostridia</taxon>
        <taxon>Peptostreptococcales</taxon>
        <taxon>Peptostreptococcaceae</taxon>
        <taxon>Paraclostridium</taxon>
    </lineage>
</organism>
<dbReference type="EMBL" id="CEKZ01000003">
    <property type="protein sequence ID" value="CEQ03067.1"/>
    <property type="molecule type" value="Genomic_DNA"/>
</dbReference>
<keyword evidence="3" id="KW-1185">Reference proteome</keyword>
<dbReference type="OrthoDB" id="2029085at2"/>
<dbReference type="GeneID" id="97537009"/>
<proteinExistence type="predicted"/>
<reference evidence="2 4" key="2">
    <citation type="submission" date="2015-01" db="EMBL/GenBank/DDBJ databases">
        <authorList>
            <person name="Aslett A.Martin."/>
            <person name="De Silva Nishadi"/>
        </authorList>
    </citation>
    <scope>NUCLEOTIDE SEQUENCE [LARGE SCALE GENOMIC DNA]</scope>
    <source>
        <strain evidence="2 4">R28058</strain>
    </source>
</reference>